<dbReference type="EMBL" id="JAELUP010000103">
    <property type="protein sequence ID" value="MBJ6363514.1"/>
    <property type="molecule type" value="Genomic_DNA"/>
</dbReference>
<dbReference type="CDD" id="cd00207">
    <property type="entry name" value="fer2"/>
    <property type="match status" value="1"/>
</dbReference>
<accession>A0A934J837</accession>
<name>A0A934J837_9BACL</name>
<evidence type="ECO:0000313" key="2">
    <source>
        <dbReference type="EMBL" id="MBJ6363514.1"/>
    </source>
</evidence>
<evidence type="ECO:0000313" key="3">
    <source>
        <dbReference type="Proteomes" id="UP000640274"/>
    </source>
</evidence>
<comment type="caution">
    <text evidence="2">The sequence shown here is derived from an EMBL/GenBank/DDBJ whole genome shotgun (WGS) entry which is preliminary data.</text>
</comment>
<evidence type="ECO:0000259" key="1">
    <source>
        <dbReference type="PROSITE" id="PS51085"/>
    </source>
</evidence>
<feature type="domain" description="2Fe-2S ferredoxin-type" evidence="1">
    <location>
        <begin position="3"/>
        <end position="95"/>
    </location>
</feature>
<dbReference type="InterPro" id="IPR012675">
    <property type="entry name" value="Beta-grasp_dom_sf"/>
</dbReference>
<reference evidence="2" key="1">
    <citation type="submission" date="2020-12" db="EMBL/GenBank/DDBJ databases">
        <authorList>
            <person name="Huq M.A."/>
        </authorList>
    </citation>
    <scope>NUCLEOTIDE SEQUENCE</scope>
    <source>
        <strain evidence="2">MAHUQ-46</strain>
    </source>
</reference>
<dbReference type="RefSeq" id="WP_199021051.1">
    <property type="nucleotide sequence ID" value="NZ_JAELUP010000103.1"/>
</dbReference>
<dbReference type="GO" id="GO:0051536">
    <property type="term" value="F:iron-sulfur cluster binding"/>
    <property type="evidence" value="ECO:0007669"/>
    <property type="project" value="InterPro"/>
</dbReference>
<dbReference type="Pfam" id="PF00111">
    <property type="entry name" value="Fer2"/>
    <property type="match status" value="1"/>
</dbReference>
<dbReference type="AlphaFoldDB" id="A0A934J837"/>
<organism evidence="2 3">
    <name type="scientific">Paenibacillus roseus</name>
    <dbReference type="NCBI Taxonomy" id="2798579"/>
    <lineage>
        <taxon>Bacteria</taxon>
        <taxon>Bacillati</taxon>
        <taxon>Bacillota</taxon>
        <taxon>Bacilli</taxon>
        <taxon>Bacillales</taxon>
        <taxon>Paenibacillaceae</taxon>
        <taxon>Paenibacillus</taxon>
    </lineage>
</organism>
<sequence>MKFDITFMPDDITVSVLPGTTVFDAARKAGIPIRSRCAGKAGCLMCKVTDLAGSGLSAILDNEQRKLAGMEKSGIRLSCQAKIMGAAVVEVPEDPLRAAVRRQLAKQAEEDKLW</sequence>
<dbReference type="InterPro" id="IPR001041">
    <property type="entry name" value="2Fe-2S_ferredoxin-type"/>
</dbReference>
<keyword evidence="3" id="KW-1185">Reference proteome</keyword>
<proteinExistence type="predicted"/>
<protein>
    <submittedName>
        <fullName evidence="2">2Fe-2S iron-sulfur cluster binding domain-containing protein</fullName>
    </submittedName>
</protein>
<dbReference type="Proteomes" id="UP000640274">
    <property type="component" value="Unassembled WGS sequence"/>
</dbReference>
<dbReference type="PROSITE" id="PS51085">
    <property type="entry name" value="2FE2S_FER_2"/>
    <property type="match status" value="1"/>
</dbReference>
<dbReference type="InterPro" id="IPR036010">
    <property type="entry name" value="2Fe-2S_ferredoxin-like_sf"/>
</dbReference>
<gene>
    <name evidence="2" type="ORF">JFN88_20100</name>
</gene>
<dbReference type="Gene3D" id="3.10.20.30">
    <property type="match status" value="1"/>
</dbReference>
<dbReference type="SUPFAM" id="SSF54292">
    <property type="entry name" value="2Fe-2S ferredoxin-like"/>
    <property type="match status" value="1"/>
</dbReference>